<evidence type="ECO:0000313" key="3">
    <source>
        <dbReference type="Proteomes" id="UP000006906"/>
    </source>
</evidence>
<feature type="region of interest" description="Disordered" evidence="1">
    <location>
        <begin position="362"/>
        <end position="392"/>
    </location>
</feature>
<dbReference type="Gramene" id="PNW76040">
    <property type="protein sequence ID" value="PNW76040"/>
    <property type="gene ID" value="CHLRE_12g550150v5"/>
</dbReference>
<feature type="compositionally biased region" description="Low complexity" evidence="1">
    <location>
        <begin position="362"/>
        <end position="373"/>
    </location>
</feature>
<keyword evidence="3" id="KW-1185">Reference proteome</keyword>
<feature type="compositionally biased region" description="Gly residues" evidence="1">
    <location>
        <begin position="441"/>
        <end position="451"/>
    </location>
</feature>
<accession>A0A2K3D683</accession>
<dbReference type="OrthoDB" id="10692564at2759"/>
<feature type="region of interest" description="Disordered" evidence="1">
    <location>
        <begin position="428"/>
        <end position="453"/>
    </location>
</feature>
<feature type="compositionally biased region" description="Low complexity" evidence="1">
    <location>
        <begin position="510"/>
        <end position="527"/>
    </location>
</feature>
<protein>
    <submittedName>
        <fullName evidence="2">Uncharacterized protein</fullName>
    </submittedName>
</protein>
<name>A0A2K3D683_CHLRE</name>
<feature type="compositionally biased region" description="Gly residues" evidence="1">
    <location>
        <begin position="1296"/>
        <end position="1306"/>
    </location>
</feature>
<evidence type="ECO:0000313" key="2">
    <source>
        <dbReference type="EMBL" id="PNW76040.1"/>
    </source>
</evidence>
<feature type="region of interest" description="Disordered" evidence="1">
    <location>
        <begin position="503"/>
        <end position="527"/>
    </location>
</feature>
<dbReference type="RefSeq" id="XP_042919017.1">
    <property type="nucleotide sequence ID" value="XM_043068966.1"/>
</dbReference>
<dbReference type="PANTHER" id="PTHR23107">
    <property type="entry name" value="SYNOVIAL SARCOMA ASSOCIATED SS18 PROTEIN"/>
    <property type="match status" value="1"/>
</dbReference>
<sequence>MPKPGNHKKKLSAEAAAAAAPRPEQTRQPTQQRQQQRQAQQQQQQYQSADQRQWSAQAAAATVELGPALDKLAALLPRAVASCRASGAAQAFKLEDALDAVRVAFNRDLASYNEPLALQRCSALLSRRELWLQLLQLACYSSRRLVQSPMDLTDMESLAHTINGINSSQGGSEGGGGGHSIDGLLAGLVADHGLHQAVAAVLTAGVRPAGVATWLAAGAAPPPHDVMGALPTHIACLSARALLQGHTLRVYGRLAATLADSVALQLPLPPPAAATVAAAASTTGTGASAVATYMAPVDAAAAGAGGGGRPMAGVMLDVGWDAPVDICSALQEQQMLTLRICAGSLITDITCLPGEAARPDTSAAATAATDATSNSRCSSSLPPGPPPGPATVAAAVPLQELLFQELAASGFLENTARLAVNCAALNTAGSSSSGSSSGSSSSGGGAAGGSGALPPPYRPAGHLLPTLTAAVDGLRLAVAMVVAPWMQHAVELGAAAAVTLGSRGGGPASGSGTSSQGSGGSSRQALSPRPPLPWGCCLRFLALSQVVVTLEAAGYGGGVRGVWGLPQQLVAGLPVLGLAEEDGGGGNTACDLRGKLRRYAEVQQLVRAARQQQQQPPAGRNQAVGFVLHRGPFELLSQILLVDVVAAKLDDMTATTTSTAKSRCSGSGSSSSSSRSWTFPFSCRALQEVLLGVAEMAAGAPAADTSMRQGEALRPRLCFPQSAAWGIGTAALALARRLQLRAPCSDGDGGGSGGDCWPQMRSRWWRAVVGLLRAEAPYHRRVPSDVAGSFFLTLSKVLLLERMPGLLLPPRAPPGLEAALAAGLLPAVEFALSRTAPDEDAAEIIGAVFQIGPAFASVQSGCSWPQLQQLLAFAAPAQTAALIGSLGKRAHAALHAAEAAKAGQAADAAGCATGAIGAAAAAQQAVRQPARLGGAPQAVLVETRAQQAELCRTVPVACWALVALLPPSPWACLTSSGGGNGGGGGGAGGSTAGAGGVDSTASCEDGSGLQLQLQFLSPQQHLACVASRAHATAAANALRHVDFGWLQAAVALQGGGGGSTGGGTSSSSSSSSSPAAGHEEQCQEQAQEQLLTRTQQVRLLVSQALHSWLPVLSRCVRSPAYLGVQERLAEAPLLQLLLWVQPALLATLNYEADAQLLAAAGPAAAAAGTVVGEAAAEIVAIAAETQRRQLLVPELEMLKAHIYNSFAKTAADIAASWRHFLLRDVDLVAVLEVGLQALSRLPPAAGTHQAGRDLAQCLATALAAAVHAVPDALITVLQPPGKTRPAAAPGNSSRGGRSGSSSGGAGPLSPWGAEAMHGLFRRHVWSSPSATGSSCTVGVGDAARPAGSSGFDGRSGGGRSSLSPSAQLVTCLSFVEELRQAAAAGGTRGSSSGGGSRAAAGPRAGGAPAAAAAAAEATGGTASGILGGLEHRRRRLNLLLLPDRLGGVGAGSAGGGGAGCYAAGRQMLVLPLSPMEAAHREVQHTAGGAGRQ</sequence>
<feature type="region of interest" description="Disordered" evidence="1">
    <location>
        <begin position="656"/>
        <end position="677"/>
    </location>
</feature>
<feature type="compositionally biased region" description="Low complexity" evidence="1">
    <location>
        <begin position="662"/>
        <end position="676"/>
    </location>
</feature>
<dbReference type="PANTHER" id="PTHR23107:SF39">
    <property type="entry name" value="SS18 N-TERMINAL DOMAIN-CONTAINING PROTEIN"/>
    <property type="match status" value="1"/>
</dbReference>
<gene>
    <name evidence="2" type="ORF">CHLRE_12g550150v5</name>
</gene>
<feature type="compositionally biased region" description="Basic residues" evidence="1">
    <location>
        <begin position="1"/>
        <end position="10"/>
    </location>
</feature>
<feature type="compositionally biased region" description="Low complexity" evidence="1">
    <location>
        <begin position="1285"/>
        <end position="1295"/>
    </location>
</feature>
<feature type="region of interest" description="Disordered" evidence="1">
    <location>
        <begin position="1384"/>
        <end position="1404"/>
    </location>
</feature>
<dbReference type="EMBL" id="CM008973">
    <property type="protein sequence ID" value="PNW76040.1"/>
    <property type="molecule type" value="Genomic_DNA"/>
</dbReference>
<dbReference type="InParanoid" id="A0A2K3D683"/>
<proteinExistence type="predicted"/>
<evidence type="ECO:0000256" key="1">
    <source>
        <dbReference type="SAM" id="MobiDB-lite"/>
    </source>
</evidence>
<dbReference type="Proteomes" id="UP000006906">
    <property type="component" value="Chromosome 12"/>
</dbReference>
<feature type="compositionally biased region" description="Gly residues" evidence="1">
    <location>
        <begin position="1386"/>
        <end position="1396"/>
    </location>
</feature>
<feature type="compositionally biased region" description="Low complexity" evidence="1">
    <location>
        <begin position="13"/>
        <end position="50"/>
    </location>
</feature>
<dbReference type="GeneID" id="66055791"/>
<feature type="region of interest" description="Disordered" evidence="1">
    <location>
        <begin position="1279"/>
        <end position="1308"/>
    </location>
</feature>
<organism evidence="2 3">
    <name type="scientific">Chlamydomonas reinhardtii</name>
    <name type="common">Chlamydomonas smithii</name>
    <dbReference type="NCBI Taxonomy" id="3055"/>
    <lineage>
        <taxon>Eukaryota</taxon>
        <taxon>Viridiplantae</taxon>
        <taxon>Chlorophyta</taxon>
        <taxon>core chlorophytes</taxon>
        <taxon>Chlorophyceae</taxon>
        <taxon>CS clade</taxon>
        <taxon>Chlamydomonadales</taxon>
        <taxon>Chlamydomonadaceae</taxon>
        <taxon>Chlamydomonas</taxon>
    </lineage>
</organism>
<reference evidence="2 3" key="1">
    <citation type="journal article" date="2007" name="Science">
        <title>The Chlamydomonas genome reveals the evolution of key animal and plant functions.</title>
        <authorList>
            <person name="Merchant S.S."/>
            <person name="Prochnik S.E."/>
            <person name="Vallon O."/>
            <person name="Harris E.H."/>
            <person name="Karpowicz S.J."/>
            <person name="Witman G.B."/>
            <person name="Terry A."/>
            <person name="Salamov A."/>
            <person name="Fritz-Laylin L.K."/>
            <person name="Marechal-Drouard L."/>
            <person name="Marshall W.F."/>
            <person name="Qu L.H."/>
            <person name="Nelson D.R."/>
            <person name="Sanderfoot A.A."/>
            <person name="Spalding M.H."/>
            <person name="Kapitonov V.V."/>
            <person name="Ren Q."/>
            <person name="Ferris P."/>
            <person name="Lindquist E."/>
            <person name="Shapiro H."/>
            <person name="Lucas S.M."/>
            <person name="Grimwood J."/>
            <person name="Schmutz J."/>
            <person name="Cardol P."/>
            <person name="Cerutti H."/>
            <person name="Chanfreau G."/>
            <person name="Chen C.L."/>
            <person name="Cognat V."/>
            <person name="Croft M.T."/>
            <person name="Dent R."/>
            <person name="Dutcher S."/>
            <person name="Fernandez E."/>
            <person name="Fukuzawa H."/>
            <person name="Gonzalez-Ballester D."/>
            <person name="Gonzalez-Halphen D."/>
            <person name="Hallmann A."/>
            <person name="Hanikenne M."/>
            <person name="Hippler M."/>
            <person name="Inwood W."/>
            <person name="Jabbari K."/>
            <person name="Kalanon M."/>
            <person name="Kuras R."/>
            <person name="Lefebvre P.A."/>
            <person name="Lemaire S.D."/>
            <person name="Lobanov A.V."/>
            <person name="Lohr M."/>
            <person name="Manuell A."/>
            <person name="Meier I."/>
            <person name="Mets L."/>
            <person name="Mittag M."/>
            <person name="Mittelmeier T."/>
            <person name="Moroney J.V."/>
            <person name="Moseley J."/>
            <person name="Napoli C."/>
            <person name="Nedelcu A.M."/>
            <person name="Niyogi K."/>
            <person name="Novoselov S.V."/>
            <person name="Paulsen I.T."/>
            <person name="Pazour G."/>
            <person name="Purton S."/>
            <person name="Ral J.P."/>
            <person name="Riano-Pachon D.M."/>
            <person name="Riekhof W."/>
            <person name="Rymarquis L."/>
            <person name="Schroda M."/>
            <person name="Stern D."/>
            <person name="Umen J."/>
            <person name="Willows R."/>
            <person name="Wilson N."/>
            <person name="Zimmer S.L."/>
            <person name="Allmer J."/>
            <person name="Balk J."/>
            <person name="Bisova K."/>
            <person name="Chen C.J."/>
            <person name="Elias M."/>
            <person name="Gendler K."/>
            <person name="Hauser C."/>
            <person name="Lamb M.R."/>
            <person name="Ledford H."/>
            <person name="Long J.C."/>
            <person name="Minagawa J."/>
            <person name="Page M.D."/>
            <person name="Pan J."/>
            <person name="Pootakham W."/>
            <person name="Roje S."/>
            <person name="Rose A."/>
            <person name="Stahlberg E."/>
            <person name="Terauchi A.M."/>
            <person name="Yang P."/>
            <person name="Ball S."/>
            <person name="Bowler C."/>
            <person name="Dieckmann C.L."/>
            <person name="Gladyshev V.N."/>
            <person name="Green P."/>
            <person name="Jorgensen R."/>
            <person name="Mayfield S."/>
            <person name="Mueller-Roeber B."/>
            <person name="Rajamani S."/>
            <person name="Sayre R.T."/>
            <person name="Brokstein P."/>
            <person name="Dubchak I."/>
            <person name="Goodstein D."/>
            <person name="Hornick L."/>
            <person name="Huang Y.W."/>
            <person name="Jhaveri J."/>
            <person name="Luo Y."/>
            <person name="Martinez D."/>
            <person name="Ngau W.C."/>
            <person name="Otillar B."/>
            <person name="Poliakov A."/>
            <person name="Porter A."/>
            <person name="Szajkowski L."/>
            <person name="Werner G."/>
            <person name="Zhou K."/>
            <person name="Grigoriev I.V."/>
            <person name="Rokhsar D.S."/>
            <person name="Grossman A.R."/>
        </authorList>
    </citation>
    <scope>NUCLEOTIDE SEQUENCE [LARGE SCALE GENOMIC DNA]</scope>
    <source>
        <strain evidence="3">CC-503</strain>
    </source>
</reference>
<dbReference type="KEGG" id="cre:CHLRE_12g550150v5"/>
<feature type="region of interest" description="Disordered" evidence="1">
    <location>
        <begin position="1"/>
        <end position="50"/>
    </location>
</feature>
<feature type="compositionally biased region" description="Low complexity" evidence="1">
    <location>
        <begin position="428"/>
        <end position="440"/>
    </location>
</feature>
<feature type="region of interest" description="Disordered" evidence="1">
    <location>
        <begin position="1057"/>
        <end position="1086"/>
    </location>
</feature>